<dbReference type="AlphaFoldDB" id="I4YK90"/>
<evidence type="ECO:0000313" key="2">
    <source>
        <dbReference type="Proteomes" id="UP000003947"/>
    </source>
</evidence>
<name>I4YK90_9HYPH</name>
<sequence length="105" mass="12143">MEALADQEELLRNDAQRQQQLAGIAASLEAFRERLQHGLAKATFEQRWQLVLLFVHRVVVTGDEVEIHYVVPISLASEHVRFCPLRKDYFDHPPAWQRLKALLLG</sequence>
<dbReference type="RefSeq" id="WP_009495341.1">
    <property type="nucleotide sequence ID" value="NZ_CP141049.1"/>
</dbReference>
<dbReference type="Proteomes" id="UP000003947">
    <property type="component" value="Unassembled WGS sequence"/>
</dbReference>
<evidence type="ECO:0000313" key="1">
    <source>
        <dbReference type="EMBL" id="EIM24382.1"/>
    </source>
</evidence>
<dbReference type="eggNOG" id="COG1961">
    <property type="taxonomic scope" value="Bacteria"/>
</dbReference>
<organism evidence="1 2">
    <name type="scientific">Microvirga lotononidis</name>
    <dbReference type="NCBI Taxonomy" id="864069"/>
    <lineage>
        <taxon>Bacteria</taxon>
        <taxon>Pseudomonadati</taxon>
        <taxon>Pseudomonadota</taxon>
        <taxon>Alphaproteobacteria</taxon>
        <taxon>Hyphomicrobiales</taxon>
        <taxon>Methylobacteriaceae</taxon>
        <taxon>Microvirga</taxon>
    </lineage>
</organism>
<dbReference type="EMBL" id="JH660649">
    <property type="protein sequence ID" value="EIM24382.1"/>
    <property type="molecule type" value="Genomic_DNA"/>
</dbReference>
<dbReference type="OrthoDB" id="8020527at2"/>
<keyword evidence="2" id="KW-1185">Reference proteome</keyword>
<proteinExistence type="predicted"/>
<protein>
    <submittedName>
        <fullName evidence="1">Uncharacterized protein</fullName>
    </submittedName>
</protein>
<gene>
    <name evidence="1" type="ORF">MicloDRAFT_00070350</name>
</gene>
<reference evidence="1 2" key="1">
    <citation type="submission" date="2012-02" db="EMBL/GenBank/DDBJ databases">
        <title>Improved High-Quality Draft sequence of Microvirga sp. WSM3557.</title>
        <authorList>
            <consortium name="US DOE Joint Genome Institute"/>
            <person name="Lucas S."/>
            <person name="Han J."/>
            <person name="Lapidus A."/>
            <person name="Cheng J.-F."/>
            <person name="Goodwin L."/>
            <person name="Pitluck S."/>
            <person name="Peters L."/>
            <person name="Zhang X."/>
            <person name="Detter J.C."/>
            <person name="Han C."/>
            <person name="Tapia R."/>
            <person name="Land M."/>
            <person name="Hauser L."/>
            <person name="Kyrpides N."/>
            <person name="Ivanova N."/>
            <person name="Pagani I."/>
            <person name="Brau L."/>
            <person name="Yates R."/>
            <person name="O'Hara G."/>
            <person name="Rui T."/>
            <person name="Howieson J."/>
            <person name="Reeve W."/>
            <person name="Woyke T."/>
        </authorList>
    </citation>
    <scope>NUCLEOTIDE SEQUENCE [LARGE SCALE GENOMIC DNA]</scope>
    <source>
        <strain evidence="1 2">WSM3557</strain>
    </source>
</reference>
<accession>I4YK90</accession>
<dbReference type="HOGENOM" id="CLU_2233428_0_0_5"/>
<dbReference type="PATRIC" id="fig|864069.3.peg.7536"/>